<dbReference type="PROSITE" id="PS01124">
    <property type="entry name" value="HTH_ARAC_FAMILY_2"/>
    <property type="match status" value="1"/>
</dbReference>
<dbReference type="PROSITE" id="PS00041">
    <property type="entry name" value="HTH_ARAC_FAMILY_1"/>
    <property type="match status" value="1"/>
</dbReference>
<proteinExistence type="predicted"/>
<keyword evidence="6" id="KW-1185">Reference proteome</keyword>
<sequence length="353" mass="39393">MNPTPLPAEKGFPVGALSELPQLLRDFGLDPWELLEDHGVRRDMMQKPLTPLPALQHGRILQTAVEATGCAHLGLLLGQRATLETAGPLRHLVLNAGTQREAVEAVVRFAQLWHPAMRIDLSENNGQAMLALSMEGRFAGEQQLLTACLAAMVKHLEGIFDRNWRPVQIQLALELPAVTDPYLRFFRSPVQFGMERHVIVFSAAGLDAQRSLAAPHRHLTLQQQLTEQEAKNAPDFRTRVRHVIESLLPAGDCNVERVAELFAMHRFTLYRYLQESGTTFETLLAQTRADMATTMLQHTAMPIGDIALALGYSTSTSFGRAFTRWFGKSPKDWRKSMLGIRRNLAPAPELRAA</sequence>
<dbReference type="InterPro" id="IPR009057">
    <property type="entry name" value="Homeodomain-like_sf"/>
</dbReference>
<dbReference type="Proteomes" id="UP000446768">
    <property type="component" value="Unassembled WGS sequence"/>
</dbReference>
<dbReference type="PANTHER" id="PTHR47894:SF4">
    <property type="entry name" value="HTH-TYPE TRANSCRIPTIONAL REGULATOR GADX"/>
    <property type="match status" value="1"/>
</dbReference>
<dbReference type="GO" id="GO:0003700">
    <property type="term" value="F:DNA-binding transcription factor activity"/>
    <property type="evidence" value="ECO:0007669"/>
    <property type="project" value="InterPro"/>
</dbReference>
<dbReference type="AlphaFoldDB" id="A0A7X2LV74"/>
<evidence type="ECO:0000256" key="1">
    <source>
        <dbReference type="ARBA" id="ARBA00023015"/>
    </source>
</evidence>
<reference evidence="5 6" key="1">
    <citation type="submission" date="2019-11" db="EMBL/GenBank/DDBJ databases">
        <title>Novel species isolated from a subtropical stream in China.</title>
        <authorList>
            <person name="Lu H."/>
        </authorList>
    </citation>
    <scope>NUCLEOTIDE SEQUENCE [LARGE SCALE GENOMIC DNA]</scope>
    <source>
        <strain evidence="5 6">FT92W</strain>
    </source>
</reference>
<dbReference type="PRINTS" id="PR00032">
    <property type="entry name" value="HTHARAC"/>
</dbReference>
<gene>
    <name evidence="5" type="ORF">GJ700_25960</name>
</gene>
<dbReference type="Pfam" id="PF12625">
    <property type="entry name" value="Arabinose_bd"/>
    <property type="match status" value="1"/>
</dbReference>
<evidence type="ECO:0000259" key="4">
    <source>
        <dbReference type="PROSITE" id="PS01124"/>
    </source>
</evidence>
<evidence type="ECO:0000313" key="6">
    <source>
        <dbReference type="Proteomes" id="UP000446768"/>
    </source>
</evidence>
<dbReference type="SUPFAM" id="SSF46689">
    <property type="entry name" value="Homeodomain-like"/>
    <property type="match status" value="1"/>
</dbReference>
<organism evidence="5 6">
    <name type="scientific">Pseudoduganella rivuli</name>
    <dbReference type="NCBI Taxonomy" id="2666085"/>
    <lineage>
        <taxon>Bacteria</taxon>
        <taxon>Pseudomonadati</taxon>
        <taxon>Pseudomonadota</taxon>
        <taxon>Betaproteobacteria</taxon>
        <taxon>Burkholderiales</taxon>
        <taxon>Oxalobacteraceae</taxon>
        <taxon>Telluria group</taxon>
        <taxon>Pseudoduganella</taxon>
    </lineage>
</organism>
<dbReference type="Gene3D" id="1.10.10.60">
    <property type="entry name" value="Homeodomain-like"/>
    <property type="match status" value="1"/>
</dbReference>
<evidence type="ECO:0000256" key="2">
    <source>
        <dbReference type="ARBA" id="ARBA00023125"/>
    </source>
</evidence>
<dbReference type="EMBL" id="WKJJ01000018">
    <property type="protein sequence ID" value="MRV75166.1"/>
    <property type="molecule type" value="Genomic_DNA"/>
</dbReference>
<protein>
    <submittedName>
        <fullName evidence="5">Helix-turn-helix domain-containing protein</fullName>
    </submittedName>
</protein>
<feature type="domain" description="HTH araC/xylS-type" evidence="4">
    <location>
        <begin position="238"/>
        <end position="336"/>
    </location>
</feature>
<comment type="caution">
    <text evidence="5">The sequence shown here is derived from an EMBL/GenBank/DDBJ whole genome shotgun (WGS) entry which is preliminary data.</text>
</comment>
<dbReference type="PANTHER" id="PTHR47894">
    <property type="entry name" value="HTH-TYPE TRANSCRIPTIONAL REGULATOR GADX"/>
    <property type="match status" value="1"/>
</dbReference>
<dbReference type="InterPro" id="IPR018062">
    <property type="entry name" value="HTH_AraC-typ_CS"/>
</dbReference>
<keyword evidence="3" id="KW-0804">Transcription</keyword>
<dbReference type="GO" id="GO:0005829">
    <property type="term" value="C:cytosol"/>
    <property type="evidence" value="ECO:0007669"/>
    <property type="project" value="TreeGrafter"/>
</dbReference>
<name>A0A7X2LV74_9BURK</name>
<dbReference type="RefSeq" id="WP_154379450.1">
    <property type="nucleotide sequence ID" value="NZ_WKJJ01000018.1"/>
</dbReference>
<keyword evidence="1" id="KW-0805">Transcription regulation</keyword>
<dbReference type="InterPro" id="IPR020449">
    <property type="entry name" value="Tscrpt_reg_AraC-type_HTH"/>
</dbReference>
<evidence type="ECO:0000313" key="5">
    <source>
        <dbReference type="EMBL" id="MRV75166.1"/>
    </source>
</evidence>
<keyword evidence="2" id="KW-0238">DNA-binding</keyword>
<dbReference type="SMART" id="SM00342">
    <property type="entry name" value="HTH_ARAC"/>
    <property type="match status" value="1"/>
</dbReference>
<evidence type="ECO:0000256" key="3">
    <source>
        <dbReference type="ARBA" id="ARBA00023163"/>
    </source>
</evidence>
<dbReference type="InterPro" id="IPR032687">
    <property type="entry name" value="AraC-type_N"/>
</dbReference>
<accession>A0A7X2LV74</accession>
<dbReference type="Pfam" id="PF12833">
    <property type="entry name" value="HTH_18"/>
    <property type="match status" value="1"/>
</dbReference>
<dbReference type="InterPro" id="IPR018060">
    <property type="entry name" value="HTH_AraC"/>
</dbReference>
<dbReference type="GO" id="GO:0000976">
    <property type="term" value="F:transcription cis-regulatory region binding"/>
    <property type="evidence" value="ECO:0007669"/>
    <property type="project" value="TreeGrafter"/>
</dbReference>